<evidence type="ECO:0000256" key="1">
    <source>
        <dbReference type="SAM" id="Phobius"/>
    </source>
</evidence>
<dbReference type="AlphaFoldDB" id="A0A9D1ZVK5"/>
<feature type="transmembrane region" description="Helical" evidence="1">
    <location>
        <begin position="39"/>
        <end position="57"/>
    </location>
</feature>
<dbReference type="Pfam" id="PF14808">
    <property type="entry name" value="TMEM164"/>
    <property type="match status" value="1"/>
</dbReference>
<feature type="transmembrane region" description="Helical" evidence="1">
    <location>
        <begin position="6"/>
        <end position="27"/>
    </location>
</feature>
<feature type="transmembrane region" description="Helical" evidence="1">
    <location>
        <begin position="94"/>
        <end position="113"/>
    </location>
</feature>
<protein>
    <submittedName>
        <fullName evidence="2">YwaF family protein</fullName>
    </submittedName>
</protein>
<evidence type="ECO:0000313" key="2">
    <source>
        <dbReference type="EMBL" id="HIY96283.1"/>
    </source>
</evidence>
<keyword evidence="1" id="KW-0812">Transmembrane</keyword>
<feature type="transmembrane region" description="Helical" evidence="1">
    <location>
        <begin position="197"/>
        <end position="221"/>
    </location>
</feature>
<dbReference type="Proteomes" id="UP000886750">
    <property type="component" value="Unassembled WGS sequence"/>
</dbReference>
<keyword evidence="1" id="KW-1133">Transmembrane helix</keyword>
<dbReference type="EMBL" id="DXCQ01000014">
    <property type="protein sequence ID" value="HIY96283.1"/>
    <property type="molecule type" value="Genomic_DNA"/>
</dbReference>
<accession>A0A9D1ZVK5</accession>
<comment type="caution">
    <text evidence="2">The sequence shown here is derived from an EMBL/GenBank/DDBJ whole genome shotgun (WGS) entry which is preliminary data.</text>
</comment>
<feature type="transmembrane region" description="Helical" evidence="1">
    <location>
        <begin position="69"/>
        <end position="87"/>
    </location>
</feature>
<sequence>MPKVYGWEHFTYLAVCIVVAAAAIFFVRKYAKTEKTLSIVMRAVGGALFACILWNRISLCIKNSNALTLIPDTFCGISSLILSLAMLIGKRNNIVFHFICYLGFVGGTLTLAYPDFIGQAASVFYPPTISGLLHHTVMVFAIILMLLTKYFVPTLKRWYVLPLGLCCVMTFGIFEITALGFNDAMQIFTPLLPDTVFTWWFCGALLLPFSYIVMLLFDYFLVWRKKKIRNEAAEQ</sequence>
<reference evidence="2" key="2">
    <citation type="submission" date="2021-04" db="EMBL/GenBank/DDBJ databases">
        <authorList>
            <person name="Gilroy R."/>
        </authorList>
    </citation>
    <scope>NUCLEOTIDE SEQUENCE</scope>
    <source>
        <strain evidence="2">1345</strain>
    </source>
</reference>
<keyword evidence="1" id="KW-0472">Membrane</keyword>
<organism evidence="2 3">
    <name type="scientific">Candidatus Borkfalkia excrementigallinarum</name>
    <dbReference type="NCBI Taxonomy" id="2838506"/>
    <lineage>
        <taxon>Bacteria</taxon>
        <taxon>Bacillati</taxon>
        <taxon>Bacillota</taxon>
        <taxon>Clostridia</taxon>
        <taxon>Christensenellales</taxon>
        <taxon>Christensenellaceae</taxon>
        <taxon>Candidatus Borkfalkia</taxon>
    </lineage>
</organism>
<evidence type="ECO:0000313" key="3">
    <source>
        <dbReference type="Proteomes" id="UP000886750"/>
    </source>
</evidence>
<proteinExistence type="predicted"/>
<feature type="transmembrane region" description="Helical" evidence="1">
    <location>
        <begin position="133"/>
        <end position="152"/>
    </location>
</feature>
<reference evidence="2" key="1">
    <citation type="journal article" date="2021" name="PeerJ">
        <title>Extensive microbial diversity within the chicken gut microbiome revealed by metagenomics and culture.</title>
        <authorList>
            <person name="Gilroy R."/>
            <person name="Ravi A."/>
            <person name="Getino M."/>
            <person name="Pursley I."/>
            <person name="Horton D.L."/>
            <person name="Alikhan N.F."/>
            <person name="Baker D."/>
            <person name="Gharbi K."/>
            <person name="Hall N."/>
            <person name="Watson M."/>
            <person name="Adriaenssens E.M."/>
            <person name="Foster-Nyarko E."/>
            <person name="Jarju S."/>
            <person name="Secka A."/>
            <person name="Antonio M."/>
            <person name="Oren A."/>
            <person name="Chaudhuri R.R."/>
            <person name="La Ragione R."/>
            <person name="Hildebrand F."/>
            <person name="Pallen M.J."/>
        </authorList>
    </citation>
    <scope>NUCLEOTIDE SEQUENCE</scope>
    <source>
        <strain evidence="2">1345</strain>
    </source>
</reference>
<gene>
    <name evidence="2" type="ORF">H9729_01200</name>
</gene>
<feature type="transmembrane region" description="Helical" evidence="1">
    <location>
        <begin position="159"/>
        <end position="181"/>
    </location>
</feature>
<name>A0A9D1ZVK5_9FIRM</name>